<protein>
    <submittedName>
        <fullName evidence="1">Uncharacterized protein</fullName>
    </submittedName>
</protein>
<evidence type="ECO:0000313" key="2">
    <source>
        <dbReference type="Proteomes" id="UP001056883"/>
    </source>
</evidence>
<dbReference type="Proteomes" id="UP001056883">
    <property type="component" value="Segment"/>
</dbReference>
<sequence>MQSPQTDGLLLREYIATNLPIGMRVPDDVNAALNRLVHQTNQLQRYDELQLQDRNRVEAFLKVIS</sequence>
<gene>
    <name evidence="1" type="ORF">PLUTO_00550</name>
</gene>
<reference evidence="1" key="1">
    <citation type="submission" date="2022-05" db="EMBL/GenBank/DDBJ databases">
        <authorList>
            <person name="Friedrich I."/>
            <person name="Poehlein A."/>
            <person name="Schneider D."/>
            <person name="Hertel R."/>
            <person name="Daniel R."/>
        </authorList>
    </citation>
    <scope>NUCLEOTIDE SEQUENCE</scope>
</reference>
<keyword evidence="2" id="KW-1185">Reference proteome</keyword>
<name>A0A9E7MV98_9CAUD</name>
<evidence type="ECO:0000313" key="1">
    <source>
        <dbReference type="EMBL" id="USN16371.1"/>
    </source>
</evidence>
<accession>A0A9E7MV98</accession>
<organism evidence="1 2">
    <name type="scientific">Luteibacter phage vB_LflM-Pluto</name>
    <dbReference type="NCBI Taxonomy" id="2948611"/>
    <lineage>
        <taxon>Viruses</taxon>
        <taxon>Duplodnaviria</taxon>
        <taxon>Heunggongvirae</taxon>
        <taxon>Uroviricota</taxon>
        <taxon>Caudoviricetes</taxon>
        <taxon>Lindbergviridae</taxon>
        <taxon>Plutovirus</taxon>
        <taxon>Plutovirus pluto</taxon>
    </lineage>
</organism>
<proteinExistence type="predicted"/>
<dbReference type="EMBL" id="ON529861">
    <property type="protein sequence ID" value="USN16371.1"/>
    <property type="molecule type" value="Genomic_DNA"/>
</dbReference>